<dbReference type="NCBIfam" id="TIGR01297">
    <property type="entry name" value="CDF"/>
    <property type="match status" value="1"/>
</dbReference>
<comment type="caution">
    <text evidence="12">The sequence shown here is derived from an EMBL/GenBank/DDBJ whole genome shotgun (WGS) entry which is preliminary data.</text>
</comment>
<evidence type="ECO:0000256" key="9">
    <source>
        <dbReference type="SAM" id="Phobius"/>
    </source>
</evidence>
<proteinExistence type="inferred from homology"/>
<feature type="transmembrane region" description="Helical" evidence="9">
    <location>
        <begin position="171"/>
        <end position="197"/>
    </location>
</feature>
<dbReference type="SUPFAM" id="SSF161111">
    <property type="entry name" value="Cation efflux protein transmembrane domain-like"/>
    <property type="match status" value="1"/>
</dbReference>
<comment type="subcellular location">
    <subcellularLocation>
        <location evidence="1">Membrane</location>
        <topology evidence="1">Multi-pass membrane protein</topology>
    </subcellularLocation>
</comment>
<evidence type="ECO:0000313" key="13">
    <source>
        <dbReference type="Proteomes" id="UP000294498"/>
    </source>
</evidence>
<evidence type="ECO:0000259" key="11">
    <source>
        <dbReference type="Pfam" id="PF16916"/>
    </source>
</evidence>
<keyword evidence="8 9" id="KW-0472">Membrane</keyword>
<keyword evidence="5" id="KW-0862">Zinc</keyword>
<feature type="domain" description="Cation efflux protein cytoplasmic" evidence="11">
    <location>
        <begin position="232"/>
        <end position="296"/>
    </location>
</feature>
<dbReference type="Pfam" id="PF16916">
    <property type="entry name" value="ZT_dimer"/>
    <property type="match status" value="1"/>
</dbReference>
<dbReference type="OrthoDB" id="9809646at2"/>
<dbReference type="InterPro" id="IPR050681">
    <property type="entry name" value="CDF/SLC30A"/>
</dbReference>
<evidence type="ECO:0000256" key="1">
    <source>
        <dbReference type="ARBA" id="ARBA00004141"/>
    </source>
</evidence>
<dbReference type="InterPro" id="IPR036837">
    <property type="entry name" value="Cation_efflux_CTD_sf"/>
</dbReference>
<dbReference type="Proteomes" id="UP000294498">
    <property type="component" value="Unassembled WGS sequence"/>
</dbReference>
<dbReference type="AlphaFoldDB" id="A0A4R8DUH5"/>
<evidence type="ECO:0000256" key="7">
    <source>
        <dbReference type="ARBA" id="ARBA00023065"/>
    </source>
</evidence>
<sequence length="316" mass="34694">MHDHDHHDHDHDHDHDHGFGLGHHHHEVDLTQVNTTFILGIILNIAFVIVEGAIGIWKHALSLQADAWHNLGDVAGLALSLLAFRVARMKSNQHFTYGYRKSTILASLANAILLLIAVGVIGYEAVNRLMVPQPTEGAAMAWVAAAGILVNGFTAWLFMKGKDKELNMRGAYLHMASDAVVSLGVVIAGIVISFTGWFWLDPLISLGIMVVIVLGTWSLLRDSLRLSLDGVPSGINLDKIRAAALHIPGIRDIHHIHVWAMDTTTNALTAHLVVDAALGEQGLVKVKHTLRHDLEHLNIQHVTLETETRNCEVEDC</sequence>
<evidence type="ECO:0000256" key="2">
    <source>
        <dbReference type="ARBA" id="ARBA00008873"/>
    </source>
</evidence>
<dbReference type="PANTHER" id="PTHR11562:SF17">
    <property type="entry name" value="RE54080P-RELATED"/>
    <property type="match status" value="1"/>
</dbReference>
<evidence type="ECO:0000256" key="3">
    <source>
        <dbReference type="ARBA" id="ARBA00022448"/>
    </source>
</evidence>
<keyword evidence="7" id="KW-0406">Ion transport</keyword>
<dbReference type="InterPro" id="IPR002524">
    <property type="entry name" value="Cation_efflux"/>
</dbReference>
<feature type="transmembrane region" description="Helical" evidence="9">
    <location>
        <begin position="37"/>
        <end position="56"/>
    </location>
</feature>
<gene>
    <name evidence="12" type="ORF">EDB95_2098</name>
</gene>
<evidence type="ECO:0000259" key="10">
    <source>
        <dbReference type="Pfam" id="PF01545"/>
    </source>
</evidence>
<feature type="transmembrane region" description="Helical" evidence="9">
    <location>
        <begin position="108"/>
        <end position="126"/>
    </location>
</feature>
<accession>A0A4R8DUH5</accession>
<evidence type="ECO:0000313" key="12">
    <source>
        <dbReference type="EMBL" id="TDX01067.1"/>
    </source>
</evidence>
<feature type="domain" description="Cation efflux protein transmembrane" evidence="10">
    <location>
        <begin position="38"/>
        <end position="225"/>
    </location>
</feature>
<evidence type="ECO:0000256" key="6">
    <source>
        <dbReference type="ARBA" id="ARBA00022989"/>
    </source>
</evidence>
<feature type="transmembrane region" description="Helical" evidence="9">
    <location>
        <begin position="203"/>
        <end position="220"/>
    </location>
</feature>
<dbReference type="Gene3D" id="1.20.1510.10">
    <property type="entry name" value="Cation efflux protein transmembrane domain"/>
    <property type="match status" value="1"/>
</dbReference>
<keyword evidence="3" id="KW-0813">Transport</keyword>
<dbReference type="GO" id="GO:0005385">
    <property type="term" value="F:zinc ion transmembrane transporter activity"/>
    <property type="evidence" value="ECO:0007669"/>
    <property type="project" value="TreeGrafter"/>
</dbReference>
<dbReference type="EMBL" id="SODV01000001">
    <property type="protein sequence ID" value="TDX01067.1"/>
    <property type="molecule type" value="Genomic_DNA"/>
</dbReference>
<feature type="transmembrane region" description="Helical" evidence="9">
    <location>
        <begin position="68"/>
        <end position="87"/>
    </location>
</feature>
<comment type="similarity">
    <text evidence="2">Belongs to the cation diffusion facilitator (CDF) transporter (TC 2.A.4) family. SLC30A subfamily.</text>
</comment>
<dbReference type="PANTHER" id="PTHR11562">
    <property type="entry name" value="CATION EFFLUX PROTEIN/ ZINC TRANSPORTER"/>
    <property type="match status" value="1"/>
</dbReference>
<dbReference type="Pfam" id="PF01545">
    <property type="entry name" value="Cation_efflux"/>
    <property type="match status" value="1"/>
</dbReference>
<feature type="transmembrane region" description="Helical" evidence="9">
    <location>
        <begin position="138"/>
        <end position="159"/>
    </location>
</feature>
<protein>
    <submittedName>
        <fullName evidence="12">Cobalt-zinc-cadmium efflux system protein</fullName>
    </submittedName>
</protein>
<keyword evidence="4 9" id="KW-0812">Transmembrane</keyword>
<dbReference type="InterPro" id="IPR027469">
    <property type="entry name" value="Cation_efflux_TMD_sf"/>
</dbReference>
<name>A0A4R8DUH5_9BACT</name>
<dbReference type="RefSeq" id="WP_133993302.1">
    <property type="nucleotide sequence ID" value="NZ_SODV01000001.1"/>
</dbReference>
<dbReference type="GO" id="GO:0005886">
    <property type="term" value="C:plasma membrane"/>
    <property type="evidence" value="ECO:0007669"/>
    <property type="project" value="TreeGrafter"/>
</dbReference>
<dbReference type="InterPro" id="IPR027470">
    <property type="entry name" value="Cation_efflux_CTD"/>
</dbReference>
<evidence type="ECO:0000256" key="4">
    <source>
        <dbReference type="ARBA" id="ARBA00022692"/>
    </source>
</evidence>
<keyword evidence="5" id="KW-0864">Zinc transport</keyword>
<evidence type="ECO:0000256" key="8">
    <source>
        <dbReference type="ARBA" id="ARBA00023136"/>
    </source>
</evidence>
<keyword evidence="6 9" id="KW-1133">Transmembrane helix</keyword>
<organism evidence="12 13">
    <name type="scientific">Dinghuibacter silviterrae</name>
    <dbReference type="NCBI Taxonomy" id="1539049"/>
    <lineage>
        <taxon>Bacteria</taxon>
        <taxon>Pseudomonadati</taxon>
        <taxon>Bacteroidota</taxon>
        <taxon>Chitinophagia</taxon>
        <taxon>Chitinophagales</taxon>
        <taxon>Chitinophagaceae</taxon>
        <taxon>Dinghuibacter</taxon>
    </lineage>
</organism>
<reference evidence="12 13" key="1">
    <citation type="submission" date="2019-03" db="EMBL/GenBank/DDBJ databases">
        <title>Genomic Encyclopedia of Type Strains, Phase IV (KMG-IV): sequencing the most valuable type-strain genomes for metagenomic binning, comparative biology and taxonomic classification.</title>
        <authorList>
            <person name="Goeker M."/>
        </authorList>
    </citation>
    <scope>NUCLEOTIDE SEQUENCE [LARGE SCALE GENOMIC DNA]</scope>
    <source>
        <strain evidence="12 13">DSM 100059</strain>
    </source>
</reference>
<evidence type="ECO:0000256" key="5">
    <source>
        <dbReference type="ARBA" id="ARBA00022906"/>
    </source>
</evidence>
<dbReference type="SUPFAM" id="SSF160240">
    <property type="entry name" value="Cation efflux protein cytoplasmic domain-like"/>
    <property type="match status" value="1"/>
</dbReference>
<keyword evidence="13" id="KW-1185">Reference proteome</keyword>
<dbReference type="InterPro" id="IPR058533">
    <property type="entry name" value="Cation_efflux_TM"/>
</dbReference>